<feature type="transmembrane region" description="Helical" evidence="2">
    <location>
        <begin position="135"/>
        <end position="155"/>
    </location>
</feature>
<dbReference type="STRING" id="1915400.FM21_18400"/>
<sequence length="389" mass="39486">MTRSARQPATPQAETGAETAGTGTAATAATAAESDSRSAPEPAETKSAPEPAETKSAPEPAGAKSGTGTGPEAVGSGTGAPPPSEPAADGRAEAEAEAGAVTKSRLPALVRTMTATAIDRPQPGTGPVGRPGKPVLAGAALVGVLLVAVPFLVLGGKDDNDRESSAATVDTVLGGSTQETPGEFVEATPDDRASGDEDEAPAGPTESKASEKPVRKAPAAASPSDKETAASKPNTEAEKQGDETEAGGEKKSAQTGTAVTLSAPVSPRSRLSGRCLDVPGGDFKDGAPLWVWDCNDNAKAQQWRFASDGTIRIADKCLDVANATFLHGTPIQITWCNGNVAQQFALNDAHDLVNTVVGMCVDIKDSNPESGAWLQLWSCTGGANQKWDI</sequence>
<feature type="domain" description="Ricin B lectin" evidence="3">
    <location>
        <begin position="263"/>
        <end position="389"/>
    </location>
</feature>
<evidence type="ECO:0000313" key="5">
    <source>
        <dbReference type="Proteomes" id="UP000029095"/>
    </source>
</evidence>
<protein>
    <recommendedName>
        <fullName evidence="3">Ricin B lectin domain-containing protein</fullName>
    </recommendedName>
</protein>
<keyword evidence="5" id="KW-1185">Reference proteome</keyword>
<accession>A0A086MVC6</accession>
<dbReference type="InterPro" id="IPR000772">
    <property type="entry name" value="Ricin_B_lectin"/>
</dbReference>
<dbReference type="Gene3D" id="2.80.10.50">
    <property type="match status" value="1"/>
</dbReference>
<feature type="compositionally biased region" description="Basic and acidic residues" evidence="1">
    <location>
        <begin position="224"/>
        <end position="252"/>
    </location>
</feature>
<keyword evidence="2" id="KW-0472">Membrane</keyword>
<dbReference type="PROSITE" id="PS50231">
    <property type="entry name" value="RICIN_B_LECTIN"/>
    <property type="match status" value="1"/>
</dbReference>
<gene>
    <name evidence="4" type="ORF">FM21_18400</name>
</gene>
<dbReference type="InterPro" id="IPR035992">
    <property type="entry name" value="Ricin_B-like_lectins"/>
</dbReference>
<evidence type="ECO:0000259" key="3">
    <source>
        <dbReference type="SMART" id="SM00458"/>
    </source>
</evidence>
<evidence type="ECO:0000256" key="2">
    <source>
        <dbReference type="SAM" id="Phobius"/>
    </source>
</evidence>
<dbReference type="SMART" id="SM00458">
    <property type="entry name" value="RICIN"/>
    <property type="match status" value="1"/>
</dbReference>
<evidence type="ECO:0000256" key="1">
    <source>
        <dbReference type="SAM" id="MobiDB-lite"/>
    </source>
</evidence>
<organism evidence="4 5">
    <name type="scientific">Streptomyces mutabilis</name>
    <dbReference type="NCBI Taxonomy" id="67332"/>
    <lineage>
        <taxon>Bacteria</taxon>
        <taxon>Bacillati</taxon>
        <taxon>Actinomycetota</taxon>
        <taxon>Actinomycetes</taxon>
        <taxon>Kitasatosporales</taxon>
        <taxon>Streptomycetaceae</taxon>
        <taxon>Streptomyces</taxon>
    </lineage>
</organism>
<feature type="compositionally biased region" description="Polar residues" evidence="1">
    <location>
        <begin position="1"/>
        <end position="12"/>
    </location>
</feature>
<dbReference type="HOGENOM" id="CLU_052349_0_0_11"/>
<feature type="compositionally biased region" description="Low complexity" evidence="1">
    <location>
        <begin position="13"/>
        <end position="33"/>
    </location>
</feature>
<feature type="region of interest" description="Disordered" evidence="1">
    <location>
        <begin position="1"/>
        <end position="135"/>
    </location>
</feature>
<keyword evidence="2" id="KW-1133">Transmembrane helix</keyword>
<keyword evidence="2" id="KW-0812">Transmembrane</keyword>
<dbReference type="Pfam" id="PF00652">
    <property type="entry name" value="Ricin_B_lectin"/>
    <property type="match status" value="1"/>
</dbReference>
<dbReference type="AlphaFoldDB" id="A0A086MVC6"/>
<reference evidence="4 5" key="1">
    <citation type="submission" date="2014-05" db="EMBL/GenBank/DDBJ databases">
        <title>Complete genome sequence of the Streptomyces mutabilis TRM45540.</title>
        <authorList>
            <person name="Luo X."/>
            <person name="Zhang L."/>
        </authorList>
    </citation>
    <scope>NUCLEOTIDE SEQUENCE [LARGE SCALE GENOMIC DNA]</scope>
    <source>
        <strain evidence="4 5">TRM45540</strain>
    </source>
</reference>
<comment type="caution">
    <text evidence="4">The sequence shown here is derived from an EMBL/GenBank/DDBJ whole genome shotgun (WGS) entry which is preliminary data.</text>
</comment>
<evidence type="ECO:0000313" key="4">
    <source>
        <dbReference type="EMBL" id="KFG72844.1"/>
    </source>
</evidence>
<feature type="region of interest" description="Disordered" evidence="1">
    <location>
        <begin position="155"/>
        <end position="273"/>
    </location>
</feature>
<dbReference type="Proteomes" id="UP000029095">
    <property type="component" value="Unassembled WGS sequence"/>
</dbReference>
<dbReference type="EMBL" id="JNFQ01000002">
    <property type="protein sequence ID" value="KFG72844.1"/>
    <property type="molecule type" value="Genomic_DNA"/>
</dbReference>
<dbReference type="SUPFAM" id="SSF50370">
    <property type="entry name" value="Ricin B-like lectins"/>
    <property type="match status" value="1"/>
</dbReference>
<name>A0A086MVC6_9ACTN</name>
<proteinExistence type="predicted"/>